<dbReference type="EMBL" id="CP071250">
    <property type="protein sequence ID" value="UUF08975.1"/>
    <property type="molecule type" value="Genomic_DNA"/>
</dbReference>
<organism evidence="12 14">
    <name type="scientific">Turicibacter bilis</name>
    <dbReference type="NCBI Taxonomy" id="2735723"/>
    <lineage>
        <taxon>Bacteria</taxon>
        <taxon>Bacillati</taxon>
        <taxon>Bacillota</taxon>
        <taxon>Erysipelotrichia</taxon>
        <taxon>Erysipelotrichales</taxon>
        <taxon>Turicibacteraceae</taxon>
        <taxon>Turicibacter</taxon>
    </lineage>
</organism>
<evidence type="ECO:0000313" key="12">
    <source>
        <dbReference type="EMBL" id="UUF08975.1"/>
    </source>
</evidence>
<reference evidence="12 13" key="1">
    <citation type="submission" date="2021-03" db="EMBL/GenBank/DDBJ databases">
        <title>Comparative Genomics and Metabolomics in the genus Turicibacter.</title>
        <authorList>
            <person name="Maki J."/>
            <person name="Looft T."/>
        </authorList>
    </citation>
    <scope>NUCLEOTIDE SEQUENCE</scope>
    <source>
        <strain evidence="12">ISU324</strain>
        <strain evidence="11 13">MMM721</strain>
    </source>
</reference>
<feature type="transmembrane region" description="Helical" evidence="10">
    <location>
        <begin position="392"/>
        <end position="414"/>
    </location>
</feature>
<evidence type="ECO:0000256" key="3">
    <source>
        <dbReference type="ARBA" id="ARBA00022106"/>
    </source>
</evidence>
<comment type="subcellular location">
    <subcellularLocation>
        <location evidence="1">Cell membrane</location>
        <topology evidence="1">Multi-pass membrane protein</topology>
    </subcellularLocation>
</comment>
<dbReference type="GO" id="GO:0015297">
    <property type="term" value="F:antiporter activity"/>
    <property type="evidence" value="ECO:0007669"/>
    <property type="project" value="InterPro"/>
</dbReference>
<evidence type="ECO:0000256" key="10">
    <source>
        <dbReference type="SAM" id="Phobius"/>
    </source>
</evidence>
<keyword evidence="6 10" id="KW-0812">Transmembrane</keyword>
<dbReference type="RefSeq" id="WP_212723854.1">
    <property type="nucleotide sequence ID" value="NZ_CP071249.1"/>
</dbReference>
<dbReference type="GO" id="GO:0005886">
    <property type="term" value="C:plasma membrane"/>
    <property type="evidence" value="ECO:0007669"/>
    <property type="project" value="UniProtKB-SubCell"/>
</dbReference>
<dbReference type="Pfam" id="PF01554">
    <property type="entry name" value="MatE"/>
    <property type="match status" value="2"/>
</dbReference>
<feature type="transmembrane region" description="Helical" evidence="10">
    <location>
        <begin position="136"/>
        <end position="154"/>
    </location>
</feature>
<evidence type="ECO:0000256" key="7">
    <source>
        <dbReference type="ARBA" id="ARBA00022989"/>
    </source>
</evidence>
<dbReference type="GO" id="GO:0042910">
    <property type="term" value="F:xenobiotic transmembrane transporter activity"/>
    <property type="evidence" value="ECO:0007669"/>
    <property type="project" value="InterPro"/>
</dbReference>
<feature type="transmembrane region" description="Helical" evidence="10">
    <location>
        <begin position="275"/>
        <end position="294"/>
    </location>
</feature>
<feature type="transmembrane region" description="Helical" evidence="10">
    <location>
        <begin position="242"/>
        <end position="263"/>
    </location>
</feature>
<evidence type="ECO:0000313" key="11">
    <source>
        <dbReference type="EMBL" id="UUF05571.1"/>
    </source>
</evidence>
<dbReference type="InterPro" id="IPR045070">
    <property type="entry name" value="MATE_MepA-like"/>
</dbReference>
<protein>
    <recommendedName>
        <fullName evidence="3">Multidrug export protein MepA</fullName>
    </recommendedName>
</protein>
<dbReference type="PANTHER" id="PTHR43823">
    <property type="entry name" value="SPORULATION PROTEIN YKVU"/>
    <property type="match status" value="1"/>
</dbReference>
<dbReference type="PIRSF" id="PIRSF006603">
    <property type="entry name" value="DinF"/>
    <property type="match status" value="1"/>
</dbReference>
<dbReference type="NCBIfam" id="TIGR00797">
    <property type="entry name" value="matE"/>
    <property type="match status" value="1"/>
</dbReference>
<evidence type="ECO:0000256" key="8">
    <source>
        <dbReference type="ARBA" id="ARBA00023136"/>
    </source>
</evidence>
<evidence type="ECO:0000256" key="6">
    <source>
        <dbReference type="ARBA" id="ARBA00022692"/>
    </source>
</evidence>
<feature type="transmembrane region" description="Helical" evidence="10">
    <location>
        <begin position="12"/>
        <end position="37"/>
    </location>
</feature>
<dbReference type="InterPro" id="IPR002528">
    <property type="entry name" value="MATE_fam"/>
</dbReference>
<proteinExistence type="inferred from homology"/>
<feature type="transmembrane region" description="Helical" evidence="10">
    <location>
        <begin position="364"/>
        <end position="385"/>
    </location>
</feature>
<evidence type="ECO:0000313" key="13">
    <source>
        <dbReference type="Proteomes" id="UP001058016"/>
    </source>
</evidence>
<keyword evidence="7 10" id="KW-1133">Transmembrane helix</keyword>
<evidence type="ECO:0000256" key="2">
    <source>
        <dbReference type="ARBA" id="ARBA00008417"/>
    </source>
</evidence>
<keyword evidence="5" id="KW-1003">Cell membrane</keyword>
<evidence type="ECO:0000256" key="9">
    <source>
        <dbReference type="ARBA" id="ARBA00023251"/>
    </source>
</evidence>
<keyword evidence="8 10" id="KW-0472">Membrane</keyword>
<feature type="transmembrane region" description="Helical" evidence="10">
    <location>
        <begin position="315"/>
        <end position="335"/>
    </location>
</feature>
<evidence type="ECO:0000256" key="1">
    <source>
        <dbReference type="ARBA" id="ARBA00004651"/>
    </source>
</evidence>
<evidence type="ECO:0000256" key="5">
    <source>
        <dbReference type="ARBA" id="ARBA00022475"/>
    </source>
</evidence>
<dbReference type="Proteomes" id="UP001058072">
    <property type="component" value="Chromosome"/>
</dbReference>
<evidence type="ECO:0000313" key="14">
    <source>
        <dbReference type="Proteomes" id="UP001058072"/>
    </source>
</evidence>
<feature type="transmembrane region" description="Helical" evidence="10">
    <location>
        <begin position="420"/>
        <end position="438"/>
    </location>
</feature>
<dbReference type="PANTHER" id="PTHR43823:SF3">
    <property type="entry name" value="MULTIDRUG EXPORT PROTEIN MEPA"/>
    <property type="match status" value="1"/>
</dbReference>
<keyword evidence="13" id="KW-1185">Reference proteome</keyword>
<accession>A0A9Q9CI45</accession>
<dbReference type="AlphaFoldDB" id="A0A9Q9CI45"/>
<feature type="transmembrane region" description="Helical" evidence="10">
    <location>
        <begin position="94"/>
        <end position="116"/>
    </location>
</feature>
<keyword evidence="9" id="KW-0046">Antibiotic resistance</keyword>
<sequence>MKVMNNPMEESKAFPLIMTYSTPAIIALLISAIYNIVDRMFVGNYVGDLGLAALSVCFPITFIMIGIGLLASAGGGTLFALKLGEKDMEGANRAFGNAFSYVLILELVVTVLLLLIGQKFLRLLGASDVVYPMAKQYYDIVVFGSVFQGLTFVLNDFTRVSGKVFLALLITGSGAIVNIILDAIFVIGFGWGVQGAALATVIGQVISTLIGLWVIFGRKTILKPKKNDFKLDPSIIQEITKLGVALFIAQFAFGFISLIYNVYLGKYGGDLAISVYAIISSIMTFVLMPASGLSQGMQPILGYCYGAKLYPRVKYMMKTGCLISIVITTIIWILVQLFPSQLVYLFGGGQNEDLMSLGVTALRVNFSLIPIVGFVLLCITFFQAIGKAKPSIILTLVRQVIALVPFIIILPIFFGVEGIFFAQPISDLITLLMSTILLRATFKELDQQESGQS</sequence>
<dbReference type="Proteomes" id="UP001058016">
    <property type="component" value="Chromosome"/>
</dbReference>
<dbReference type="GO" id="GO:0046677">
    <property type="term" value="P:response to antibiotic"/>
    <property type="evidence" value="ECO:0007669"/>
    <property type="project" value="UniProtKB-KW"/>
</dbReference>
<gene>
    <name evidence="11" type="ORF">J0J69_10960</name>
    <name evidence="12" type="ORF">J0J70_02925</name>
</gene>
<keyword evidence="4" id="KW-0813">Transport</keyword>
<feature type="transmembrane region" description="Helical" evidence="10">
    <location>
        <begin position="197"/>
        <end position="216"/>
    </location>
</feature>
<evidence type="ECO:0000256" key="4">
    <source>
        <dbReference type="ARBA" id="ARBA00022448"/>
    </source>
</evidence>
<name>A0A9Q9CI45_9FIRM</name>
<comment type="similarity">
    <text evidence="2">Belongs to the multi antimicrobial extrusion (MATE) (TC 2.A.66.1) family. MepA subfamily.</text>
</comment>
<feature type="transmembrane region" description="Helical" evidence="10">
    <location>
        <begin position="166"/>
        <end position="191"/>
    </location>
</feature>
<dbReference type="InterPro" id="IPR048279">
    <property type="entry name" value="MdtK-like"/>
</dbReference>
<feature type="transmembrane region" description="Helical" evidence="10">
    <location>
        <begin position="49"/>
        <end position="73"/>
    </location>
</feature>
<dbReference type="CDD" id="cd13143">
    <property type="entry name" value="MATE_MepA_like"/>
    <property type="match status" value="1"/>
</dbReference>
<dbReference type="EMBL" id="CP071249">
    <property type="protein sequence ID" value="UUF05571.1"/>
    <property type="molecule type" value="Genomic_DNA"/>
</dbReference>
<dbReference type="InterPro" id="IPR051327">
    <property type="entry name" value="MATE_MepA_subfamily"/>
</dbReference>